<dbReference type="Gene3D" id="3.30.230.10">
    <property type="match status" value="1"/>
</dbReference>
<dbReference type="InterPro" id="IPR020568">
    <property type="entry name" value="Ribosomal_Su5_D2-typ_SF"/>
</dbReference>
<feature type="domain" description="RecA family profile 1" evidence="10">
    <location>
        <begin position="200"/>
        <end position="355"/>
    </location>
</feature>
<keyword evidence="2" id="KW-0547">Nucleotide-binding</keyword>
<dbReference type="InterPro" id="IPR020588">
    <property type="entry name" value="RecA_ATP-bd"/>
</dbReference>
<dbReference type="GO" id="GO:0046872">
    <property type="term" value="F:metal ion binding"/>
    <property type="evidence" value="ECO:0007669"/>
    <property type="project" value="UniProtKB-KW"/>
</dbReference>
<keyword evidence="4" id="KW-0378">Hydrolase</keyword>
<dbReference type="GO" id="GO:0000725">
    <property type="term" value="P:recombinational repair"/>
    <property type="evidence" value="ECO:0007669"/>
    <property type="project" value="TreeGrafter"/>
</dbReference>
<dbReference type="PANTHER" id="PTHR32472">
    <property type="entry name" value="DNA REPAIR PROTEIN RADA"/>
    <property type="match status" value="1"/>
</dbReference>
<keyword evidence="3" id="KW-0227">DNA damage</keyword>
<dbReference type="EMBL" id="CP144693">
    <property type="protein sequence ID" value="WVY99436.1"/>
    <property type="molecule type" value="Genomic_DNA"/>
</dbReference>
<name>A0AAQ3MYQ9_VIGMU</name>
<dbReference type="Gene3D" id="3.40.50.300">
    <property type="entry name" value="P-loop containing nucleotide triphosphate hydrolases"/>
    <property type="match status" value="1"/>
</dbReference>
<accession>A0AAQ3MYQ9</accession>
<gene>
    <name evidence="11" type="ORF">V8G54_025506</name>
</gene>
<evidence type="ECO:0000259" key="10">
    <source>
        <dbReference type="PROSITE" id="PS50162"/>
    </source>
</evidence>
<evidence type="ECO:0000256" key="2">
    <source>
        <dbReference type="ARBA" id="ARBA00022741"/>
    </source>
</evidence>
<dbReference type="SMART" id="SM00382">
    <property type="entry name" value="AAA"/>
    <property type="match status" value="1"/>
</dbReference>
<sequence>MTRLLRTILIAHKLHLHYPKCIFRPLLSHYSATADSSEADLTHKPTNETTTNGWSRYGNIYAHPVVQQSDRSDGDENTSGLRANDAAVRKKKGKVKAQWVCSDCGRTTGRWWGTCPECDVTGTMQKFHVSKLTDKSREGLAITDNAVGSWLPRRPEELRLVKLEEVQRGFNHDKWRIPLKVEESNVRVWEHIAMYCFHEFRINFRSGSLGNEVSAVLGGGLVPGSLTLVGGDPGIGKSTLLLQISAMIANKCSDDETPPVVYVSGEESLEQICARADRLGIKSNIYLYSSTDIEDILSKTHGLSPCALVVDSIQTVYLNTVIGSAGGITQVKECTAALMRFAKTTNISVILIGHVTKSGEIAGPRLLGHIVDAVLYMEGEKHSPYRMLRAVKNRFGSTDELAVLEMSQSGLRVVSNTSEMFLTQQHSDSNVLAGRAIAVIMGVKRTFLVEIQVIFQLSLNLRIEVHRVFSSISYILRNVTIALCLTNCPVSSSQSKGIFANKANIIKCVLIKQAGLHLQDNAVFLNVVGGFHVTDTAGDLAIAAAICSSFLEFPIPEGIAFIGEIGLGGELRMVPRIYRRVNTVAKLGYRMCVMHTLWLKYRKRCTDLVLSDLNYLI</sequence>
<evidence type="ECO:0000256" key="3">
    <source>
        <dbReference type="ARBA" id="ARBA00022763"/>
    </source>
</evidence>
<evidence type="ECO:0000256" key="8">
    <source>
        <dbReference type="ARBA" id="ARBA00023204"/>
    </source>
</evidence>
<dbReference type="GO" id="GO:0005524">
    <property type="term" value="F:ATP binding"/>
    <property type="evidence" value="ECO:0007669"/>
    <property type="project" value="UniProtKB-KW"/>
</dbReference>
<evidence type="ECO:0000256" key="1">
    <source>
        <dbReference type="ARBA" id="ARBA00022723"/>
    </source>
</evidence>
<evidence type="ECO:0000256" key="5">
    <source>
        <dbReference type="ARBA" id="ARBA00022840"/>
    </source>
</evidence>
<dbReference type="Proteomes" id="UP001374535">
    <property type="component" value="Chromosome 8"/>
</dbReference>
<dbReference type="PROSITE" id="PS50162">
    <property type="entry name" value="RECA_2"/>
    <property type="match status" value="1"/>
</dbReference>
<keyword evidence="1" id="KW-0479">Metal-binding</keyword>
<dbReference type="CDD" id="cd01121">
    <property type="entry name" value="RadA_SMS_N"/>
    <property type="match status" value="1"/>
</dbReference>
<dbReference type="PRINTS" id="PR01874">
    <property type="entry name" value="DNAREPAIRADA"/>
</dbReference>
<proteinExistence type="predicted"/>
<keyword evidence="5" id="KW-0067">ATP-binding</keyword>
<dbReference type="PANTHER" id="PTHR32472:SF19">
    <property type="entry name" value="DNA REPAIR-LIKE PROTEINRADA"/>
    <property type="match status" value="1"/>
</dbReference>
<keyword evidence="8" id="KW-0234">DNA repair</keyword>
<dbReference type="SUPFAM" id="SSF52540">
    <property type="entry name" value="P-loop containing nucleoside triphosphate hydrolases"/>
    <property type="match status" value="1"/>
</dbReference>
<dbReference type="Pfam" id="PF13481">
    <property type="entry name" value="AAA_25"/>
    <property type="match status" value="1"/>
</dbReference>
<evidence type="ECO:0000256" key="6">
    <source>
        <dbReference type="ARBA" id="ARBA00023016"/>
    </source>
</evidence>
<keyword evidence="12" id="KW-1185">Reference proteome</keyword>
<protein>
    <recommendedName>
        <fullName evidence="10">RecA family profile 1 domain-containing protein</fullName>
    </recommendedName>
</protein>
<dbReference type="GO" id="GO:0003677">
    <property type="term" value="F:DNA binding"/>
    <property type="evidence" value="ECO:0007669"/>
    <property type="project" value="UniProtKB-KW"/>
</dbReference>
<dbReference type="InterPro" id="IPR027417">
    <property type="entry name" value="P-loop_NTPase"/>
</dbReference>
<dbReference type="SUPFAM" id="SSF54211">
    <property type="entry name" value="Ribosomal protein S5 domain 2-like"/>
    <property type="match status" value="1"/>
</dbReference>
<organism evidence="11 12">
    <name type="scientific">Vigna mungo</name>
    <name type="common">Black gram</name>
    <name type="synonym">Phaseolus mungo</name>
    <dbReference type="NCBI Taxonomy" id="3915"/>
    <lineage>
        <taxon>Eukaryota</taxon>
        <taxon>Viridiplantae</taxon>
        <taxon>Streptophyta</taxon>
        <taxon>Embryophyta</taxon>
        <taxon>Tracheophyta</taxon>
        <taxon>Spermatophyta</taxon>
        <taxon>Magnoliopsida</taxon>
        <taxon>eudicotyledons</taxon>
        <taxon>Gunneridae</taxon>
        <taxon>Pentapetalae</taxon>
        <taxon>rosids</taxon>
        <taxon>fabids</taxon>
        <taxon>Fabales</taxon>
        <taxon>Fabaceae</taxon>
        <taxon>Papilionoideae</taxon>
        <taxon>50 kb inversion clade</taxon>
        <taxon>NPAAA clade</taxon>
        <taxon>indigoferoid/millettioid clade</taxon>
        <taxon>Phaseoleae</taxon>
        <taxon>Vigna</taxon>
    </lineage>
</organism>
<keyword evidence="7" id="KW-0238">DNA-binding</keyword>
<evidence type="ECO:0000256" key="7">
    <source>
        <dbReference type="ARBA" id="ARBA00023125"/>
    </source>
</evidence>
<evidence type="ECO:0000313" key="11">
    <source>
        <dbReference type="EMBL" id="WVY99436.1"/>
    </source>
</evidence>
<keyword evidence="6" id="KW-0346">Stress response</keyword>
<dbReference type="GO" id="GO:0016787">
    <property type="term" value="F:hydrolase activity"/>
    <property type="evidence" value="ECO:0007669"/>
    <property type="project" value="UniProtKB-KW"/>
</dbReference>
<dbReference type="InterPro" id="IPR014721">
    <property type="entry name" value="Ribsml_uS5_D2-typ_fold_subgr"/>
</dbReference>
<feature type="region of interest" description="Disordered" evidence="9">
    <location>
        <begin position="65"/>
        <end position="85"/>
    </location>
</feature>
<reference evidence="11 12" key="1">
    <citation type="journal article" date="2023" name="Life. Sci Alliance">
        <title>Evolutionary insights into 3D genome organization and epigenetic landscape of Vigna mungo.</title>
        <authorList>
            <person name="Junaid A."/>
            <person name="Singh B."/>
            <person name="Bhatia S."/>
        </authorList>
    </citation>
    <scope>NUCLEOTIDE SEQUENCE [LARGE SCALE GENOMIC DNA]</scope>
    <source>
        <strain evidence="11">Urdbean</strain>
    </source>
</reference>
<dbReference type="GO" id="GO:0140664">
    <property type="term" value="F:ATP-dependent DNA damage sensor activity"/>
    <property type="evidence" value="ECO:0007669"/>
    <property type="project" value="InterPro"/>
</dbReference>
<dbReference type="FunFam" id="3.40.50.300:FF:000050">
    <property type="entry name" value="DNA repair protein RadA"/>
    <property type="match status" value="1"/>
</dbReference>
<evidence type="ECO:0000256" key="4">
    <source>
        <dbReference type="ARBA" id="ARBA00022801"/>
    </source>
</evidence>
<evidence type="ECO:0000256" key="9">
    <source>
        <dbReference type="SAM" id="MobiDB-lite"/>
    </source>
</evidence>
<dbReference type="InterPro" id="IPR003593">
    <property type="entry name" value="AAA+_ATPase"/>
</dbReference>
<dbReference type="AlphaFoldDB" id="A0AAQ3MYQ9"/>
<evidence type="ECO:0000313" key="12">
    <source>
        <dbReference type="Proteomes" id="UP001374535"/>
    </source>
</evidence>